<accession>A0A7S2CL78</accession>
<organism evidence="12">
    <name type="scientific">Octactis speculum</name>
    <dbReference type="NCBI Taxonomy" id="3111310"/>
    <lineage>
        <taxon>Eukaryota</taxon>
        <taxon>Sar</taxon>
        <taxon>Stramenopiles</taxon>
        <taxon>Ochrophyta</taxon>
        <taxon>Dictyochophyceae</taxon>
        <taxon>Dictyochales</taxon>
        <taxon>Dictyochaceae</taxon>
        <taxon>Octactis</taxon>
    </lineage>
</organism>
<dbReference type="EMBL" id="HBGS01030549">
    <property type="protein sequence ID" value="CAD9429129.1"/>
    <property type="molecule type" value="Transcribed_RNA"/>
</dbReference>
<keyword evidence="8" id="KW-0175">Coiled coil</keyword>
<dbReference type="SUPFAM" id="SSF58038">
    <property type="entry name" value="SNARE fusion complex"/>
    <property type="match status" value="1"/>
</dbReference>
<dbReference type="PRINTS" id="PR00219">
    <property type="entry name" value="SYNAPTOBREVN"/>
</dbReference>
<evidence type="ECO:0000256" key="2">
    <source>
        <dbReference type="ARBA" id="ARBA00022448"/>
    </source>
</evidence>
<dbReference type="SUPFAM" id="SSF64356">
    <property type="entry name" value="SNARE-like"/>
    <property type="match status" value="1"/>
</dbReference>
<dbReference type="AlphaFoldDB" id="A0A7S2CL78"/>
<dbReference type="InterPro" id="IPR011012">
    <property type="entry name" value="Longin-like_dom_sf"/>
</dbReference>
<dbReference type="InterPro" id="IPR042855">
    <property type="entry name" value="V_SNARE_CC"/>
</dbReference>
<dbReference type="Gene3D" id="1.20.5.110">
    <property type="match status" value="1"/>
</dbReference>
<dbReference type="PROSITE" id="PS50859">
    <property type="entry name" value="LONGIN"/>
    <property type="match status" value="1"/>
</dbReference>
<sequence>MLVYAVVARGDQVLAEFSHSEVRIQETTVIRTVLQRINDEHKRNTFKYDDRHFFHCIVQDGICFLCQTGQEDAPRVVFHFLENISTQFMERYSHVAKKAHAFELNTEFSPLLQETMEYYNLHPADASRDKLDVVTKKVEQTKEVMLENIDKILERGEKIDMLVEKSEELNESAFTFQRSAKELKKTMLCKRIKTAICAFIVFLICVLFLSIVFCGGFAFKNCKSDDDDK</sequence>
<reference evidence="12" key="1">
    <citation type="submission" date="2021-01" db="EMBL/GenBank/DDBJ databases">
        <authorList>
            <person name="Corre E."/>
            <person name="Pelletier E."/>
            <person name="Niang G."/>
            <person name="Scheremetjew M."/>
            <person name="Finn R."/>
            <person name="Kale V."/>
            <person name="Holt S."/>
            <person name="Cochrane G."/>
            <person name="Meng A."/>
            <person name="Brown T."/>
            <person name="Cohen L."/>
        </authorList>
    </citation>
    <scope>NUCLEOTIDE SEQUENCE</scope>
    <source>
        <strain evidence="12">CCMP1381</strain>
    </source>
</reference>
<gene>
    <name evidence="12" type="ORF">DSPE1174_LOCUS15585</name>
</gene>
<evidence type="ECO:0000256" key="3">
    <source>
        <dbReference type="ARBA" id="ARBA00022692"/>
    </source>
</evidence>
<keyword evidence="6 9" id="KW-0472">Membrane</keyword>
<keyword evidence="5 9" id="KW-1133">Transmembrane helix</keyword>
<evidence type="ECO:0000256" key="6">
    <source>
        <dbReference type="ARBA" id="ARBA00023136"/>
    </source>
</evidence>
<dbReference type="PROSITE" id="PS00417">
    <property type="entry name" value="SYNAPTOBREVIN"/>
    <property type="match status" value="1"/>
</dbReference>
<dbReference type="CDD" id="cd14824">
    <property type="entry name" value="Longin"/>
    <property type="match status" value="1"/>
</dbReference>
<dbReference type="GO" id="GO:0016192">
    <property type="term" value="P:vesicle-mediated transport"/>
    <property type="evidence" value="ECO:0007669"/>
    <property type="project" value="InterPro"/>
</dbReference>
<feature type="domain" description="Longin" evidence="10">
    <location>
        <begin position="6"/>
        <end position="112"/>
    </location>
</feature>
<comment type="subcellular location">
    <subcellularLocation>
        <location evidence="7">Endomembrane system</location>
        <topology evidence="7">Single-pass type IV membrane protein</topology>
    </subcellularLocation>
</comment>
<evidence type="ECO:0000313" key="12">
    <source>
        <dbReference type="EMBL" id="CAD9429129.1"/>
    </source>
</evidence>
<evidence type="ECO:0000259" key="11">
    <source>
        <dbReference type="PROSITE" id="PS50892"/>
    </source>
</evidence>
<protein>
    <recommendedName>
        <fullName evidence="13">V-SNARE coiled-coil homology domain-containing protein</fullName>
    </recommendedName>
</protein>
<evidence type="ECO:0000256" key="9">
    <source>
        <dbReference type="SAM" id="Phobius"/>
    </source>
</evidence>
<dbReference type="PANTHER" id="PTHR21136:SF168">
    <property type="entry name" value="VESICLE-ASSOCIATED MEMBRANE PROTEIN 9"/>
    <property type="match status" value="1"/>
</dbReference>
<comment type="similarity">
    <text evidence="1">Belongs to the synaptobrevin family.</text>
</comment>
<dbReference type="PANTHER" id="PTHR21136">
    <property type="entry name" value="SNARE PROTEINS"/>
    <property type="match status" value="1"/>
</dbReference>
<dbReference type="InterPro" id="IPR010908">
    <property type="entry name" value="Longin_dom"/>
</dbReference>
<name>A0A7S2CL78_9STRA</name>
<evidence type="ECO:0000256" key="4">
    <source>
        <dbReference type="ARBA" id="ARBA00022927"/>
    </source>
</evidence>
<dbReference type="InterPro" id="IPR001388">
    <property type="entry name" value="Synaptobrevin-like"/>
</dbReference>
<keyword evidence="4" id="KW-0653">Protein transport</keyword>
<evidence type="ECO:0000256" key="8">
    <source>
        <dbReference type="PROSITE-ProRule" id="PRU00290"/>
    </source>
</evidence>
<evidence type="ECO:0000259" key="10">
    <source>
        <dbReference type="PROSITE" id="PS50859"/>
    </source>
</evidence>
<proteinExistence type="inferred from homology"/>
<dbReference type="PROSITE" id="PS50892">
    <property type="entry name" value="V_SNARE"/>
    <property type="match status" value="1"/>
</dbReference>
<dbReference type="GO" id="GO:0012505">
    <property type="term" value="C:endomembrane system"/>
    <property type="evidence" value="ECO:0007669"/>
    <property type="project" value="UniProtKB-SubCell"/>
</dbReference>
<dbReference type="GO" id="GO:0015031">
    <property type="term" value="P:protein transport"/>
    <property type="evidence" value="ECO:0007669"/>
    <property type="project" value="UniProtKB-KW"/>
</dbReference>
<evidence type="ECO:0000256" key="1">
    <source>
        <dbReference type="ARBA" id="ARBA00008025"/>
    </source>
</evidence>
<keyword evidence="2" id="KW-0813">Transport</keyword>
<dbReference type="Gene3D" id="3.30.450.50">
    <property type="entry name" value="Longin domain"/>
    <property type="match status" value="1"/>
</dbReference>
<evidence type="ECO:0008006" key="13">
    <source>
        <dbReference type="Google" id="ProtNLM"/>
    </source>
</evidence>
<dbReference type="SMART" id="SM01270">
    <property type="entry name" value="Longin"/>
    <property type="match status" value="1"/>
</dbReference>
<feature type="domain" description="V-SNARE coiled-coil homology" evidence="11">
    <location>
        <begin position="130"/>
        <end position="190"/>
    </location>
</feature>
<dbReference type="GO" id="GO:0005737">
    <property type="term" value="C:cytoplasm"/>
    <property type="evidence" value="ECO:0007669"/>
    <property type="project" value="UniProtKB-ARBA"/>
</dbReference>
<dbReference type="Pfam" id="PF00957">
    <property type="entry name" value="Synaptobrevin"/>
    <property type="match status" value="1"/>
</dbReference>
<dbReference type="Pfam" id="PF13774">
    <property type="entry name" value="Longin"/>
    <property type="match status" value="1"/>
</dbReference>
<evidence type="ECO:0000256" key="5">
    <source>
        <dbReference type="ARBA" id="ARBA00022989"/>
    </source>
</evidence>
<feature type="transmembrane region" description="Helical" evidence="9">
    <location>
        <begin position="194"/>
        <end position="219"/>
    </location>
</feature>
<dbReference type="CDD" id="cd15843">
    <property type="entry name" value="R-SNARE"/>
    <property type="match status" value="1"/>
</dbReference>
<dbReference type="FunFam" id="1.20.5.110:FF:000004">
    <property type="entry name" value="Vesicle-associated membrane protein 7"/>
    <property type="match status" value="1"/>
</dbReference>
<dbReference type="GO" id="GO:0016020">
    <property type="term" value="C:membrane"/>
    <property type="evidence" value="ECO:0007669"/>
    <property type="project" value="InterPro"/>
</dbReference>
<evidence type="ECO:0000256" key="7">
    <source>
        <dbReference type="ARBA" id="ARBA00046280"/>
    </source>
</evidence>
<keyword evidence="3 9" id="KW-0812">Transmembrane</keyword>
<dbReference type="InterPro" id="IPR051097">
    <property type="entry name" value="Synaptobrevin-like_transport"/>
</dbReference>